<evidence type="ECO:0000313" key="2">
    <source>
        <dbReference type="Proteomes" id="UP000076882"/>
    </source>
</evidence>
<reference evidence="1 2" key="1">
    <citation type="submission" date="2016-03" db="EMBL/GenBank/DDBJ databases">
        <title>Comparative genomics of 54 Lactobacillus plantarum strains reveals genomic uncoupling from niche constraints.</title>
        <authorList>
            <person name="Martino M.E."/>
        </authorList>
    </citation>
    <scope>NUCLEOTIDE SEQUENCE [LARGE SCALE GENOMIC DNA]</scope>
    <source>
        <strain evidence="1 2">19.1</strain>
    </source>
</reference>
<name>A0A162EAM2_LACPN</name>
<dbReference type="InterPro" id="IPR012867">
    <property type="entry name" value="DUF1648"/>
</dbReference>
<proteinExistence type="predicted"/>
<dbReference type="EMBL" id="LUXM01000040">
    <property type="protein sequence ID" value="KZU91784.1"/>
    <property type="molecule type" value="Genomic_DNA"/>
</dbReference>
<evidence type="ECO:0000313" key="1">
    <source>
        <dbReference type="EMBL" id="KZU91784.1"/>
    </source>
</evidence>
<dbReference type="Proteomes" id="UP000076882">
    <property type="component" value="Unassembled WGS sequence"/>
</dbReference>
<dbReference type="AlphaFoldDB" id="A0A162EAM2"/>
<comment type="caution">
    <text evidence="1">The sequence shown here is derived from an EMBL/GenBank/DDBJ whole genome shotgun (WGS) entry which is preliminary data.</text>
</comment>
<dbReference type="Pfam" id="PF07853">
    <property type="entry name" value="DUF1648"/>
    <property type="match status" value="1"/>
</dbReference>
<dbReference type="PATRIC" id="fig|1590.144.peg.1431"/>
<protein>
    <submittedName>
        <fullName evidence="1">Integral membrane protein</fullName>
    </submittedName>
</protein>
<gene>
    <name evidence="1" type="ORF">Lp19_3070</name>
</gene>
<dbReference type="RefSeq" id="WP_044430688.1">
    <property type="nucleotide sequence ID" value="NZ_CP010528.1"/>
</dbReference>
<accession>A0A162EAM2</accession>
<organism evidence="1 2">
    <name type="scientific">Lactiplantibacillus plantarum</name>
    <name type="common">Lactobacillus plantarum</name>
    <dbReference type="NCBI Taxonomy" id="1590"/>
    <lineage>
        <taxon>Bacteria</taxon>
        <taxon>Bacillati</taxon>
        <taxon>Bacillota</taxon>
        <taxon>Bacilli</taxon>
        <taxon>Lactobacillales</taxon>
        <taxon>Lactobacillaceae</taxon>
        <taxon>Lactiplantibacillus</taxon>
    </lineage>
</organism>
<dbReference type="KEGG" id="lpb:SH83_06915"/>
<sequence>MRVFTWIVRTIVAGAILMCVIMIGLAPQTVVTHFNSAGLADSFGSRWWLVMLPLLVVVTGEVMIKLARQKRRKLGLLQLPTLTGFEGQCLGVMVGFSVLLWVILQSEVQGRLVSGGIGGW</sequence>